<keyword evidence="2 4" id="KW-0443">Lipid metabolism</keyword>
<dbReference type="PROSITE" id="PS50005">
    <property type="entry name" value="TPR"/>
    <property type="match status" value="1"/>
</dbReference>
<feature type="active site" description="Proton acceptor" evidence="4">
    <location>
        <position position="2517"/>
    </location>
</feature>
<feature type="short sequence motif" description="GXSXG" evidence="4">
    <location>
        <begin position="1102"/>
        <end position="1106"/>
    </location>
</feature>
<dbReference type="CDD" id="cd07199">
    <property type="entry name" value="Pat17_PNPLA8_PNPLA9_like"/>
    <property type="match status" value="1"/>
</dbReference>
<accession>A0A2I1GU51</accession>
<feature type="short sequence motif" description="GXSXG" evidence="4">
    <location>
        <begin position="2369"/>
        <end position="2373"/>
    </location>
</feature>
<dbReference type="PANTHER" id="PTHR32176">
    <property type="entry name" value="XYLOSE ISOMERASE"/>
    <property type="match status" value="1"/>
</dbReference>
<dbReference type="GO" id="GO:0016042">
    <property type="term" value="P:lipid catabolic process"/>
    <property type="evidence" value="ECO:0007669"/>
    <property type="project" value="UniProtKB-UniRule"/>
</dbReference>
<reference evidence="7 8" key="1">
    <citation type="submission" date="2015-10" db="EMBL/GenBank/DDBJ databases">
        <title>Genome analyses suggest a sexual origin of heterokaryosis in a supposedly ancient asexual fungus.</title>
        <authorList>
            <person name="Ropars J."/>
            <person name="Sedzielewska K."/>
            <person name="Noel J."/>
            <person name="Charron P."/>
            <person name="Farinelli L."/>
            <person name="Marton T."/>
            <person name="Kruger M."/>
            <person name="Pelin A."/>
            <person name="Brachmann A."/>
            <person name="Corradi N."/>
        </authorList>
    </citation>
    <scope>NUCLEOTIDE SEQUENCE [LARGE SCALE GENOMIC DNA]</scope>
    <source>
        <strain evidence="7 8">A4</strain>
    </source>
</reference>
<dbReference type="Pfam" id="PF01734">
    <property type="entry name" value="Patatin"/>
    <property type="match status" value="2"/>
</dbReference>
<evidence type="ECO:0000256" key="5">
    <source>
        <dbReference type="SAM" id="Phobius"/>
    </source>
</evidence>
<keyword evidence="5" id="KW-0472">Membrane</keyword>
<evidence type="ECO:0000256" key="3">
    <source>
        <dbReference type="PROSITE-ProRule" id="PRU00339"/>
    </source>
</evidence>
<dbReference type="SUPFAM" id="SSF52151">
    <property type="entry name" value="FabD/lysophospholipase-like"/>
    <property type="match status" value="2"/>
</dbReference>
<dbReference type="VEuPathDB" id="FungiDB:RhiirA1_488169"/>
<dbReference type="InterPro" id="IPR002641">
    <property type="entry name" value="PNPLA_dom"/>
</dbReference>
<dbReference type="VEuPathDB" id="FungiDB:FUN_024793"/>
<dbReference type="SMART" id="SM00028">
    <property type="entry name" value="TPR"/>
    <property type="match status" value="4"/>
</dbReference>
<evidence type="ECO:0000313" key="7">
    <source>
        <dbReference type="EMBL" id="PKY50146.1"/>
    </source>
</evidence>
<feature type="transmembrane region" description="Helical" evidence="5">
    <location>
        <begin position="592"/>
        <end position="612"/>
    </location>
</feature>
<evidence type="ECO:0000256" key="4">
    <source>
        <dbReference type="PROSITE-ProRule" id="PRU01161"/>
    </source>
</evidence>
<feature type="short sequence motif" description="GXGXXG" evidence="4">
    <location>
        <begin position="2337"/>
        <end position="2342"/>
    </location>
</feature>
<dbReference type="Gene3D" id="1.25.40.10">
    <property type="entry name" value="Tetratricopeptide repeat domain"/>
    <property type="match status" value="2"/>
</dbReference>
<keyword evidence="5" id="KW-0812">Transmembrane</keyword>
<dbReference type="VEuPathDB" id="FungiDB:RhiirFUN_024155"/>
<evidence type="ECO:0000313" key="8">
    <source>
        <dbReference type="Proteomes" id="UP000234323"/>
    </source>
</evidence>
<organism evidence="7 8">
    <name type="scientific">Rhizophagus irregularis</name>
    <dbReference type="NCBI Taxonomy" id="588596"/>
    <lineage>
        <taxon>Eukaryota</taxon>
        <taxon>Fungi</taxon>
        <taxon>Fungi incertae sedis</taxon>
        <taxon>Mucoromycota</taxon>
        <taxon>Glomeromycotina</taxon>
        <taxon>Glomeromycetes</taxon>
        <taxon>Glomerales</taxon>
        <taxon>Glomeraceae</taxon>
        <taxon>Rhizophagus</taxon>
    </lineage>
</organism>
<dbReference type="PROSITE" id="PS51635">
    <property type="entry name" value="PNPLA"/>
    <property type="match status" value="2"/>
</dbReference>
<dbReference type="EMBL" id="LLXI01000830">
    <property type="protein sequence ID" value="PKY50146.1"/>
    <property type="molecule type" value="Genomic_DNA"/>
</dbReference>
<keyword evidence="8" id="KW-1185">Reference proteome</keyword>
<dbReference type="VEuPathDB" id="FungiDB:RhiirA1_493351"/>
<dbReference type="GO" id="GO:0004620">
    <property type="term" value="F:phospholipase activity"/>
    <property type="evidence" value="ECO:0007669"/>
    <property type="project" value="TreeGrafter"/>
</dbReference>
<feature type="active site" description="Nucleophile" evidence="4">
    <location>
        <position position="2371"/>
    </location>
</feature>
<dbReference type="GO" id="GO:0046486">
    <property type="term" value="P:glycerolipid metabolic process"/>
    <property type="evidence" value="ECO:0007669"/>
    <property type="project" value="UniProtKB-ARBA"/>
</dbReference>
<name>A0A2I1GU51_9GLOM</name>
<keyword evidence="5" id="KW-1133">Transmembrane helix</keyword>
<dbReference type="GO" id="GO:0047372">
    <property type="term" value="F:monoacylglycerol lipase activity"/>
    <property type="evidence" value="ECO:0007669"/>
    <property type="project" value="TreeGrafter"/>
</dbReference>
<dbReference type="Gene3D" id="3.40.1090.10">
    <property type="entry name" value="Cytosolic phospholipase A2 catalytic domain"/>
    <property type="match status" value="2"/>
</dbReference>
<feature type="domain" description="PNPLA" evidence="6">
    <location>
        <begin position="1066"/>
        <end position="1269"/>
    </location>
</feature>
<gene>
    <name evidence="7" type="ORF">RhiirA4_529510</name>
</gene>
<evidence type="ECO:0000256" key="1">
    <source>
        <dbReference type="ARBA" id="ARBA00010240"/>
    </source>
</evidence>
<dbReference type="VEuPathDB" id="FungiDB:RhiirFUN_024154"/>
<dbReference type="InterPro" id="IPR019734">
    <property type="entry name" value="TPR_rpt"/>
</dbReference>
<dbReference type="Proteomes" id="UP000234323">
    <property type="component" value="Unassembled WGS sequence"/>
</dbReference>
<keyword evidence="4" id="KW-0442">Lipid degradation</keyword>
<evidence type="ECO:0000256" key="2">
    <source>
        <dbReference type="ARBA" id="ARBA00023098"/>
    </source>
</evidence>
<dbReference type="InterPro" id="IPR011990">
    <property type="entry name" value="TPR-like_helical_dom_sf"/>
</dbReference>
<evidence type="ECO:0000259" key="6">
    <source>
        <dbReference type="PROSITE" id="PS51635"/>
    </source>
</evidence>
<keyword evidence="4" id="KW-0378">Hydrolase</keyword>
<comment type="caution">
    <text evidence="7">The sequence shown here is derived from an EMBL/GenBank/DDBJ whole genome shotgun (WGS) entry which is preliminary data.</text>
</comment>
<sequence>MSIIQIENFFSEIENSIELELQDKTLSQPEIEQKFKEGKELIDKLEEDDEERHGLFRYKYHVTYANYLKVSGEVDKASKQEKLAKKFKNFSEKPEIIDIYRTESRLFVGATLGNIYQAFNQEEENIHEAVEKEIREIKDILEDNVIEFFRNTFQQFNNLPKSFEDYKNIVAYEIILRRIADNPINESLIYLENSQTNDTSKDQKSKINKDNKQQMISSLEELKSLASKAAYSKRLVFIYHVLNSPNKKEILFSNTLFTKEEINKRFKDIALYFHSDKTNRLNTPTWLQENHRNLGDELFNFALEFKENLLDDLEGISQNEGYLTLHEKKANDLWKIAIDYRNAAKGQWDKLKVLNKDDIEKLSPDELKIVGIDNGILAYQEYRAACRIADKSKQLKKQVQLRGNMALCLYISNKFVEAQLYALSAIQLQLRNSQNVTQQDFIETKKIFDKVKGGGPTMDTTEGNTTVNAKETTKLETEIKLKDKTDNAMVLVKTVDQGISFFERKIIQESINNDMANISVGLILKADQSLVRYQVPAEVILHAKERAVKHKVAGVAAMGGAAAVGTSVTVTAGLHIYEAVAIIGVTSVGGPFALVSGLLALGLGIWAGVTLWKRGNRLREVPEIRENLNKIMLETIEAYNKEEYQEVIKALSEEYNKKTKDSLLKLTKREDFINTDHIIETLLYYGFRSDGIAYLLNLLGEVLSSGKVELNGMTKKDLKALATSVLNGALSEKLVDDAKKLDGRIRELRKGHFVSTFNKIKDYVLLKEYSDMAKEHKDDAEEMPFISRLEEMRNITRINRAIFDILDAGKEEIKRAIETIKEVQNSIDNNYQFVNSAKWRYEVLEDLLWVINGEESPSTESSEESSEESPKLSLITYIIDDKYINYLNQQLKQASSTQERFRLFNAIATCYVQLAEKEDNNRLNGLRYWKSAQKNYEEAREKYPENLDAALGFAKCLLKLSKYTQVIQLLNVCPNLTSLSEYWYFRSIAYQKKADYKNAKENIIEALNLDNKNKLADKQRLLLKKLSEKNIIEWRINRYKKEKNDIDDVDYFKSSHSKESPTYNILSIDGGGVCGILPALWLSEIEYRTHRPISHLFNMITGISAGGIIAAGLSVPFWEIHLDSKKNPYYECSDKPKFSASDLLDIYQNQAKNLFITTNNNNSQSFFKPKHTEQDRSSLFSEHFGRVRLNQALTELVIPAVDVTTSNLTQTHFFTRYDDRSDDSKDDTFFDTLMATTAAPTLFPPYEIKGRGLFSGEALHLNNPTIAAYEEAIRYNAPKEKISVLSLGTGSYVPDPLNPDLYRDSLFWARNLVHKVVLPQHEGNIDSLMYSLLGNRHQRWQVWLEEPIELDDCKSTSYLLELGHQYIEELDSSDDNPINKLIENLIKLRNKTLNQPEIEQKFKEGKNLIDKLEEDDEERHGLFRYKYHITYANYLEFSGEGDRANKQEKLAKKFKNFSENPERIDTYRTESRLFVDVALGNIDQAFNQEEENKENIHEAVKKKLREIKDILEDNVIEFFRNIFKQFNDVPKSFEDYKNIVEYEIHLRRIADNLINESLIYLENSQTKDTSKDQKSKINKENKQRMISSLKELKSLASKAAYSKRLAFIYHVLNSPNKKEILFSNTLFTEEEINKRFRDLALYFHSDKTNRSNTPTWLQVKHKNLGDGLFNFALEIKKSLLDDLEGISPNVQEKKANDFWKIAIDYHNASKGQWNKLRVLNRDKIKEFSSEELKIFCMDNGILAYQEYRAACKIADKAEQLKKQVRLRGNMALCLCISNKFIEAQLYALSAILLQLMNSQNVTQQDFFEANKIFEKVKDGMVDVTVITEKLDTEIKRKSKFDKIKTVDQIISLFEKKDNQNSINNEVIKISMLRADRNLVRYQANLHTKSHGKEEQEIREKLNKIMIKTIVAYDKGEYQEVINVLSEEYNKKTKDSLLKLIKREDFINTDHIIETLLKHGFRFDGIAYLLNLLGEVLSSEKTKIKAMVTTDLKKLAMNVFNGVLSEKLEKEAKTLDDHIYELRMKLNPPSIFDKFKDPIITQEDKDDSQEMLFQSRLEEIRNVTKINRAISDILVAGKEEFERAIKTIKEIQDSIGSNYQFVSGARHEVLEDLLWIISGEESPSEESFEESPKESFEESPKLDGEFISYLNEQLKQELSSQNKMLLYNTLAAIHEQLAEKEDKINRLNRLNSLYYWKVAQKNYEKAREIDPKNLEAALGITKCLLKLSKYTQVIRLIDTNPNLTSSSEYWRFRSIAYCKQINYSEAKGNIIEALRLDHKNKLADEQRLFLKKLSEENTIKWRINRYEKGKKKIKYEIDYLENSHSKESSTYNILSIDGGGIGGILPALWLSEIEYRTHRPISHLFNMIAGTSTGGFIAAGLSVPSWCELYDSPYYKCSDSKPKSSASDILNLFQNQARNLITIPDNSWSLFKPKHENQDCRSFFSEYFGRVRLGKALTELVIPTVDVNDLTQTHLYTRNDDRRNYLKNDTFVDTLMATTVAHTLFPSYEMEGRSFFLDGTLHLNNSTMAAYEKAIQYNAEKEKISVLSLGTGSYIPDSLNPSQYRGNLFLTHYLHKVVLPQQENNTDRLMYSLLDNRYQRWQVWFEEPVEFGNYEEENIHNILELGHQYIEELDASDNNPINKLVESFEKKVEIFNV</sequence>
<feature type="short sequence motif" description="GXGXXG" evidence="4">
    <location>
        <begin position="1070"/>
        <end position="1075"/>
    </location>
</feature>
<comment type="caution">
    <text evidence="4">Lacks conserved residue(s) required for the propagation of feature annotation.</text>
</comment>
<feature type="domain" description="PNPLA" evidence="6">
    <location>
        <begin position="2333"/>
        <end position="2530"/>
    </location>
</feature>
<dbReference type="SUPFAM" id="SSF48452">
    <property type="entry name" value="TPR-like"/>
    <property type="match status" value="2"/>
</dbReference>
<proteinExistence type="inferred from homology"/>
<comment type="similarity">
    <text evidence="1">Belongs to the patatin family.</text>
</comment>
<protein>
    <recommendedName>
        <fullName evidence="6">PNPLA domain-containing protein</fullName>
    </recommendedName>
</protein>
<dbReference type="InterPro" id="IPR016035">
    <property type="entry name" value="Acyl_Trfase/lysoPLipase"/>
</dbReference>
<dbReference type="PANTHER" id="PTHR32176:SF92">
    <property type="entry name" value="XYLOSE ISOMERASE"/>
    <property type="match status" value="1"/>
</dbReference>
<feature type="repeat" description="TPR" evidence="3">
    <location>
        <begin position="980"/>
        <end position="1013"/>
    </location>
</feature>
<keyword evidence="3" id="KW-0802">TPR repeat</keyword>